<evidence type="ECO:0000313" key="2">
    <source>
        <dbReference type="EnsemblMetazoa" id="ADIR008565-PA"/>
    </source>
</evidence>
<feature type="region of interest" description="Disordered" evidence="1">
    <location>
        <begin position="74"/>
        <end position="120"/>
    </location>
</feature>
<dbReference type="AlphaFoldDB" id="A0A182NLN4"/>
<feature type="compositionally biased region" description="Basic and acidic residues" evidence="1">
    <location>
        <begin position="86"/>
        <end position="99"/>
    </location>
</feature>
<evidence type="ECO:0000313" key="3">
    <source>
        <dbReference type="Proteomes" id="UP000075884"/>
    </source>
</evidence>
<organism evidence="2 3">
    <name type="scientific">Anopheles dirus</name>
    <dbReference type="NCBI Taxonomy" id="7168"/>
    <lineage>
        <taxon>Eukaryota</taxon>
        <taxon>Metazoa</taxon>
        <taxon>Ecdysozoa</taxon>
        <taxon>Arthropoda</taxon>
        <taxon>Hexapoda</taxon>
        <taxon>Insecta</taxon>
        <taxon>Pterygota</taxon>
        <taxon>Neoptera</taxon>
        <taxon>Endopterygota</taxon>
        <taxon>Diptera</taxon>
        <taxon>Nematocera</taxon>
        <taxon>Culicoidea</taxon>
        <taxon>Culicidae</taxon>
        <taxon>Anophelinae</taxon>
        <taxon>Anopheles</taxon>
    </lineage>
</organism>
<keyword evidence="3" id="KW-1185">Reference proteome</keyword>
<feature type="compositionally biased region" description="Basic and acidic residues" evidence="1">
    <location>
        <begin position="109"/>
        <end position="120"/>
    </location>
</feature>
<name>A0A182NLN4_9DIPT</name>
<reference evidence="2" key="2">
    <citation type="submission" date="2020-05" db="UniProtKB">
        <authorList>
            <consortium name="EnsemblMetazoa"/>
        </authorList>
    </citation>
    <scope>IDENTIFICATION</scope>
    <source>
        <strain evidence="2">WRAIR2</strain>
    </source>
</reference>
<reference evidence="3" key="1">
    <citation type="submission" date="2013-03" db="EMBL/GenBank/DDBJ databases">
        <title>The Genome Sequence of Anopheles dirus WRAIR2.</title>
        <authorList>
            <consortium name="The Broad Institute Genomics Platform"/>
            <person name="Neafsey D.E."/>
            <person name="Walton C."/>
            <person name="Walker B."/>
            <person name="Young S.K."/>
            <person name="Zeng Q."/>
            <person name="Gargeya S."/>
            <person name="Fitzgerald M."/>
            <person name="Haas B."/>
            <person name="Abouelleil A."/>
            <person name="Allen A.W."/>
            <person name="Alvarado L."/>
            <person name="Arachchi H.M."/>
            <person name="Berlin A.M."/>
            <person name="Chapman S.B."/>
            <person name="Gainer-Dewar J."/>
            <person name="Goldberg J."/>
            <person name="Griggs A."/>
            <person name="Gujja S."/>
            <person name="Hansen M."/>
            <person name="Howarth C."/>
            <person name="Imamovic A."/>
            <person name="Ireland A."/>
            <person name="Larimer J."/>
            <person name="McCowan C."/>
            <person name="Murphy C."/>
            <person name="Pearson M."/>
            <person name="Poon T.W."/>
            <person name="Priest M."/>
            <person name="Roberts A."/>
            <person name="Saif S."/>
            <person name="Shea T."/>
            <person name="Sisk P."/>
            <person name="Sykes S."/>
            <person name="Wortman J."/>
            <person name="Nusbaum C."/>
            <person name="Birren B."/>
        </authorList>
    </citation>
    <scope>NUCLEOTIDE SEQUENCE [LARGE SCALE GENOMIC DNA]</scope>
    <source>
        <strain evidence="3">WRAIR2</strain>
    </source>
</reference>
<sequence length="173" mass="19184">MENFVQWNLERIVLYPGWEQLTPGTMSWLLLQHDLIARRVPAVRDRRALIPPPEGTDRACGGAAVVAITSAAITTTGSNDDDDDGGERMRTGPGRREQPADLTRADPAPGHHDEPGADGERADDVWQVFYVAHTMDFHARRVEVLGAIQAYEDDELFTSSFYTSTSCSSRKNQ</sequence>
<dbReference type="VEuPathDB" id="VectorBase:ADIR008565"/>
<dbReference type="Proteomes" id="UP000075884">
    <property type="component" value="Unassembled WGS sequence"/>
</dbReference>
<dbReference type="STRING" id="7168.A0A182NLN4"/>
<proteinExistence type="predicted"/>
<evidence type="ECO:0000256" key="1">
    <source>
        <dbReference type="SAM" id="MobiDB-lite"/>
    </source>
</evidence>
<protein>
    <submittedName>
        <fullName evidence="2">Uncharacterized protein</fullName>
    </submittedName>
</protein>
<accession>A0A182NLN4</accession>
<dbReference type="EnsemblMetazoa" id="ADIR008565-RA">
    <property type="protein sequence ID" value="ADIR008565-PA"/>
    <property type="gene ID" value="ADIR008565"/>
</dbReference>